<dbReference type="EMBL" id="JANIIK010000048">
    <property type="protein sequence ID" value="KAJ3599773.1"/>
    <property type="molecule type" value="Genomic_DNA"/>
</dbReference>
<feature type="non-terminal residue" evidence="1">
    <location>
        <position position="90"/>
    </location>
</feature>
<proteinExistence type="predicted"/>
<dbReference type="AlphaFoldDB" id="A0A9Q0IIX7"/>
<dbReference type="Proteomes" id="UP001148018">
    <property type="component" value="Unassembled WGS sequence"/>
</dbReference>
<gene>
    <name evidence="1" type="ORF">NHX12_033729</name>
</gene>
<accession>A0A9Q0IIX7</accession>
<dbReference type="OrthoDB" id="8953687at2759"/>
<name>A0A9Q0IIX7_9TELE</name>
<keyword evidence="2" id="KW-1185">Reference proteome</keyword>
<comment type="caution">
    <text evidence="1">The sequence shown here is derived from an EMBL/GenBank/DDBJ whole genome shotgun (WGS) entry which is preliminary data.</text>
</comment>
<organism evidence="1 2">
    <name type="scientific">Muraenolepis orangiensis</name>
    <name type="common">Patagonian moray cod</name>
    <dbReference type="NCBI Taxonomy" id="630683"/>
    <lineage>
        <taxon>Eukaryota</taxon>
        <taxon>Metazoa</taxon>
        <taxon>Chordata</taxon>
        <taxon>Craniata</taxon>
        <taxon>Vertebrata</taxon>
        <taxon>Euteleostomi</taxon>
        <taxon>Actinopterygii</taxon>
        <taxon>Neopterygii</taxon>
        <taxon>Teleostei</taxon>
        <taxon>Neoteleostei</taxon>
        <taxon>Acanthomorphata</taxon>
        <taxon>Zeiogadaria</taxon>
        <taxon>Gadariae</taxon>
        <taxon>Gadiformes</taxon>
        <taxon>Muraenolepidoidei</taxon>
        <taxon>Muraenolepididae</taxon>
        <taxon>Muraenolepis</taxon>
    </lineage>
</organism>
<reference evidence="1" key="1">
    <citation type="submission" date="2022-07" db="EMBL/GenBank/DDBJ databases">
        <title>Chromosome-level genome of Muraenolepis orangiensis.</title>
        <authorList>
            <person name="Kim J."/>
        </authorList>
    </citation>
    <scope>NUCLEOTIDE SEQUENCE</scope>
    <source>
        <strain evidence="1">KU_S4_2022</strain>
        <tissue evidence="1">Muscle</tissue>
    </source>
</reference>
<protein>
    <submittedName>
        <fullName evidence="1">Uncharacterized protein</fullName>
    </submittedName>
</protein>
<evidence type="ECO:0000313" key="2">
    <source>
        <dbReference type="Proteomes" id="UP001148018"/>
    </source>
</evidence>
<evidence type="ECO:0000313" key="1">
    <source>
        <dbReference type="EMBL" id="KAJ3599773.1"/>
    </source>
</evidence>
<sequence length="90" mass="9957">MVSHYQPPAFTDLTGFALSMYSSKTELCARRAGNDGFGSQICRNHHTSTHVNCYTSKRIGAPYEDRYGSQEKAHLIAKVSSACFPLSPEQ</sequence>